<protein>
    <recommendedName>
        <fullName evidence="2">DUF7344 domain-containing protein</fullName>
    </recommendedName>
</protein>
<evidence type="ECO:0000256" key="1">
    <source>
        <dbReference type="SAM" id="MobiDB-lite"/>
    </source>
</evidence>
<accession>A0ABD5Y4Y2</accession>
<feature type="domain" description="DUF7344" evidence="2">
    <location>
        <begin position="8"/>
        <end position="89"/>
    </location>
</feature>
<gene>
    <name evidence="3" type="ORF">ACFQMA_11365</name>
</gene>
<feature type="region of interest" description="Disordered" evidence="1">
    <location>
        <begin position="31"/>
        <end position="55"/>
    </location>
</feature>
<dbReference type="InterPro" id="IPR055768">
    <property type="entry name" value="DUF7344"/>
</dbReference>
<keyword evidence="4" id="KW-1185">Reference proteome</keyword>
<dbReference type="Pfam" id="PF24035">
    <property type="entry name" value="DUF7344"/>
    <property type="match status" value="1"/>
</dbReference>
<dbReference type="AlphaFoldDB" id="A0ABD5Y4Y2"/>
<evidence type="ECO:0000313" key="4">
    <source>
        <dbReference type="Proteomes" id="UP001596432"/>
    </source>
</evidence>
<dbReference type="Proteomes" id="UP001596432">
    <property type="component" value="Unassembled WGS sequence"/>
</dbReference>
<reference evidence="3 4" key="1">
    <citation type="journal article" date="2019" name="Int. J. Syst. Evol. Microbiol.">
        <title>The Global Catalogue of Microorganisms (GCM) 10K type strain sequencing project: providing services to taxonomists for standard genome sequencing and annotation.</title>
        <authorList>
            <consortium name="The Broad Institute Genomics Platform"/>
            <consortium name="The Broad Institute Genome Sequencing Center for Infectious Disease"/>
            <person name="Wu L."/>
            <person name="Ma J."/>
        </authorList>
    </citation>
    <scope>NUCLEOTIDE SEQUENCE [LARGE SCALE GENOMIC DNA]</scope>
    <source>
        <strain evidence="3 4">XZYJT29</strain>
    </source>
</reference>
<evidence type="ECO:0000259" key="2">
    <source>
        <dbReference type="Pfam" id="PF24035"/>
    </source>
</evidence>
<organism evidence="3 4">
    <name type="scientific">Halosimplex aquaticum</name>
    <dbReference type="NCBI Taxonomy" id="3026162"/>
    <lineage>
        <taxon>Archaea</taxon>
        <taxon>Methanobacteriati</taxon>
        <taxon>Methanobacteriota</taxon>
        <taxon>Stenosarchaea group</taxon>
        <taxon>Halobacteria</taxon>
        <taxon>Halobacteriales</taxon>
        <taxon>Haloarculaceae</taxon>
        <taxon>Halosimplex</taxon>
    </lineage>
</organism>
<dbReference type="InterPro" id="IPR036388">
    <property type="entry name" value="WH-like_DNA-bd_sf"/>
</dbReference>
<dbReference type="GeneID" id="78820713"/>
<proteinExistence type="predicted"/>
<dbReference type="RefSeq" id="WP_274325981.1">
    <property type="nucleotide sequence ID" value="NZ_CP118158.1"/>
</dbReference>
<evidence type="ECO:0000313" key="3">
    <source>
        <dbReference type="EMBL" id="MFC7140425.1"/>
    </source>
</evidence>
<dbReference type="EMBL" id="JBHTAS010000001">
    <property type="protein sequence ID" value="MFC7140425.1"/>
    <property type="molecule type" value="Genomic_DNA"/>
</dbReference>
<sequence>MLGASTVFGLLANDVRRRLLLRLREREPVQVPDAVLERDPDSAESDPVSDGCGGPDHQRLTAVRLHHVHLPKLADAGVVEWHRDRDVVTRGARFGDVEPTLAVLAENAPRLPQNVF</sequence>
<dbReference type="Gene3D" id="1.10.10.10">
    <property type="entry name" value="Winged helix-like DNA-binding domain superfamily/Winged helix DNA-binding domain"/>
    <property type="match status" value="1"/>
</dbReference>
<comment type="caution">
    <text evidence="3">The sequence shown here is derived from an EMBL/GenBank/DDBJ whole genome shotgun (WGS) entry which is preliminary data.</text>
</comment>
<name>A0ABD5Y4Y2_9EURY</name>